<name>A0ABQ5BAR5_9ASTR</name>
<organism evidence="1 2">
    <name type="scientific">Tanacetum coccineum</name>
    <dbReference type="NCBI Taxonomy" id="301880"/>
    <lineage>
        <taxon>Eukaryota</taxon>
        <taxon>Viridiplantae</taxon>
        <taxon>Streptophyta</taxon>
        <taxon>Embryophyta</taxon>
        <taxon>Tracheophyta</taxon>
        <taxon>Spermatophyta</taxon>
        <taxon>Magnoliopsida</taxon>
        <taxon>eudicotyledons</taxon>
        <taxon>Gunneridae</taxon>
        <taxon>Pentapetalae</taxon>
        <taxon>asterids</taxon>
        <taxon>campanulids</taxon>
        <taxon>Asterales</taxon>
        <taxon>Asteraceae</taxon>
        <taxon>Asteroideae</taxon>
        <taxon>Anthemideae</taxon>
        <taxon>Anthemidinae</taxon>
        <taxon>Tanacetum</taxon>
    </lineage>
</organism>
<gene>
    <name evidence="1" type="ORF">Tco_0857960</name>
</gene>
<accession>A0ABQ5BAR5</accession>
<reference evidence="1" key="1">
    <citation type="journal article" date="2022" name="Int. J. Mol. Sci.">
        <title>Draft Genome of Tanacetum Coccineum: Genomic Comparison of Closely Related Tanacetum-Family Plants.</title>
        <authorList>
            <person name="Yamashiro T."/>
            <person name="Shiraishi A."/>
            <person name="Nakayama K."/>
            <person name="Satake H."/>
        </authorList>
    </citation>
    <scope>NUCLEOTIDE SEQUENCE</scope>
</reference>
<keyword evidence="2" id="KW-1185">Reference proteome</keyword>
<dbReference type="Proteomes" id="UP001151760">
    <property type="component" value="Unassembled WGS sequence"/>
</dbReference>
<evidence type="ECO:0000313" key="2">
    <source>
        <dbReference type="Proteomes" id="UP001151760"/>
    </source>
</evidence>
<evidence type="ECO:0000313" key="1">
    <source>
        <dbReference type="EMBL" id="GJT10918.1"/>
    </source>
</evidence>
<proteinExistence type="predicted"/>
<protein>
    <submittedName>
        <fullName evidence="1">Uncharacterized protein</fullName>
    </submittedName>
</protein>
<sequence>MARSGTDLKMAKLRVEDLQLGVESYQKKLNLTNPDTYRSDLKRMEAYTTYSNPRGFIYLNKDKKNRLMRIDELHKFSDCTLNDVRTTLDDHLKEIQMNYLPQTIWRQSDRDKAGAMI</sequence>
<dbReference type="EMBL" id="BQNB010013025">
    <property type="protein sequence ID" value="GJT10918.1"/>
    <property type="molecule type" value="Genomic_DNA"/>
</dbReference>
<reference evidence="1" key="2">
    <citation type="submission" date="2022-01" db="EMBL/GenBank/DDBJ databases">
        <authorList>
            <person name="Yamashiro T."/>
            <person name="Shiraishi A."/>
            <person name="Satake H."/>
            <person name="Nakayama K."/>
        </authorList>
    </citation>
    <scope>NUCLEOTIDE SEQUENCE</scope>
</reference>
<comment type="caution">
    <text evidence="1">The sequence shown here is derived from an EMBL/GenBank/DDBJ whole genome shotgun (WGS) entry which is preliminary data.</text>
</comment>